<dbReference type="PROSITE" id="PS00073">
    <property type="entry name" value="ACYL_COA_DH_2"/>
    <property type="match status" value="1"/>
</dbReference>
<reference evidence="3 4" key="1">
    <citation type="submission" date="2018-12" db="EMBL/GenBank/DDBJ databases">
        <title>The whole draft genome of Aquabacterium sp. SJQ9.</title>
        <authorList>
            <person name="Sun L."/>
            <person name="Gao X."/>
            <person name="Chen W."/>
            <person name="Huang K."/>
        </authorList>
    </citation>
    <scope>NUCLEOTIDE SEQUENCE [LARGE SCALE GENOMIC DNA]</scope>
    <source>
        <strain evidence="3 4">SJQ9</strain>
    </source>
</reference>
<dbReference type="InterPro" id="IPR036250">
    <property type="entry name" value="AcylCo_DH-like_C"/>
</dbReference>
<evidence type="ECO:0000313" key="3">
    <source>
        <dbReference type="EMBL" id="RRS03648.1"/>
    </source>
</evidence>
<gene>
    <name evidence="3" type="ORF">EIP75_13710</name>
</gene>
<accession>A0A426VA99</accession>
<organism evidence="3 4">
    <name type="scientific">Aquabacterium soli</name>
    <dbReference type="NCBI Taxonomy" id="2493092"/>
    <lineage>
        <taxon>Bacteria</taxon>
        <taxon>Pseudomonadati</taxon>
        <taxon>Pseudomonadota</taxon>
        <taxon>Betaproteobacteria</taxon>
        <taxon>Burkholderiales</taxon>
        <taxon>Aquabacterium</taxon>
    </lineage>
</organism>
<dbReference type="SUPFAM" id="SSF47203">
    <property type="entry name" value="Acyl-CoA dehydrogenase C-terminal domain-like"/>
    <property type="match status" value="1"/>
</dbReference>
<dbReference type="Pfam" id="PF00441">
    <property type="entry name" value="Acyl-CoA_dh_1"/>
    <property type="match status" value="1"/>
</dbReference>
<keyword evidence="1" id="KW-0285">Flavoprotein</keyword>
<name>A0A426VA99_9BURK</name>
<sequence length="419" mass="45465">MAAMVNGLPQPSWPEVRRLPSIRRMDTADDTTRLDEAEARAWLQAVQRYAVERIAPQVQRPELPCPADTARTLIDGLADIGVLNHGDAPAAGLWDDDEDPVQRGLSLDVLRVVATHNAGLAMQLHLQALGARLQREAGLSAGQPTLVSLQGRHGLGRGAVWPACEGRPLTPEQALLMSDNWACPTQATPRCLHALPDWHALWLPVWQPSQGWCWHRLPRGEVQVSVLPHSHGLDELSTQAIACPSPAAPVIEGEQATRWWTRLQALHSLGLQAISEAVVHRAWRQALEHARLRRQGGQTILGHAAVQQLLQQAHEAVQASAQALASAAHPRSPWPDLPARWRDRARCQVALAQGASAALQVFGGQGYMRDSGLEKAVRDENHLRLLGGSPSELRTCVAAWEAGHAGPTGLQAMHTGMAA</sequence>
<proteinExistence type="predicted"/>
<dbReference type="GO" id="GO:0003995">
    <property type="term" value="F:acyl-CoA dehydrogenase activity"/>
    <property type="evidence" value="ECO:0007669"/>
    <property type="project" value="InterPro"/>
</dbReference>
<dbReference type="InterPro" id="IPR006089">
    <property type="entry name" value="Acyl-CoA_DH_CS"/>
</dbReference>
<comment type="caution">
    <text evidence="3">The sequence shown here is derived from an EMBL/GenBank/DDBJ whole genome shotgun (WGS) entry which is preliminary data.</text>
</comment>
<keyword evidence="4" id="KW-1185">Reference proteome</keyword>
<dbReference type="EMBL" id="RSED01000010">
    <property type="protein sequence ID" value="RRS03648.1"/>
    <property type="molecule type" value="Genomic_DNA"/>
</dbReference>
<protein>
    <recommendedName>
        <fullName evidence="2">Acyl-CoA dehydrogenase/oxidase C-terminal domain-containing protein</fullName>
    </recommendedName>
</protein>
<dbReference type="Gene3D" id="1.20.140.10">
    <property type="entry name" value="Butyryl-CoA Dehydrogenase, subunit A, domain 3"/>
    <property type="match status" value="1"/>
</dbReference>
<dbReference type="AlphaFoldDB" id="A0A426VA99"/>
<evidence type="ECO:0000313" key="4">
    <source>
        <dbReference type="Proteomes" id="UP000269265"/>
    </source>
</evidence>
<dbReference type="Proteomes" id="UP000269265">
    <property type="component" value="Unassembled WGS sequence"/>
</dbReference>
<evidence type="ECO:0000259" key="2">
    <source>
        <dbReference type="Pfam" id="PF00441"/>
    </source>
</evidence>
<evidence type="ECO:0000256" key="1">
    <source>
        <dbReference type="ARBA" id="ARBA00022630"/>
    </source>
</evidence>
<feature type="domain" description="Acyl-CoA dehydrogenase/oxidase C-terminal" evidence="2">
    <location>
        <begin position="277"/>
        <end position="397"/>
    </location>
</feature>
<dbReference type="InterPro" id="IPR009075">
    <property type="entry name" value="AcylCo_DH/oxidase_C"/>
</dbReference>